<protein>
    <submittedName>
        <fullName evidence="8">CHAP domain-containing protein</fullName>
    </submittedName>
</protein>
<evidence type="ECO:0000313" key="9">
    <source>
        <dbReference type="Proteomes" id="UP000437631"/>
    </source>
</evidence>
<evidence type="ECO:0000256" key="2">
    <source>
        <dbReference type="ARBA" id="ARBA00022670"/>
    </source>
</evidence>
<dbReference type="PROSITE" id="PS50911">
    <property type="entry name" value="CHAP"/>
    <property type="match status" value="1"/>
</dbReference>
<dbReference type="EMBL" id="WDLT01000020">
    <property type="protein sequence ID" value="KAB5743528.1"/>
    <property type="molecule type" value="Genomic_DNA"/>
</dbReference>
<dbReference type="InterPro" id="IPR023346">
    <property type="entry name" value="Lysozyme-like_dom_sf"/>
</dbReference>
<evidence type="ECO:0000256" key="5">
    <source>
        <dbReference type="SAM" id="MobiDB-lite"/>
    </source>
</evidence>
<evidence type="ECO:0000256" key="1">
    <source>
        <dbReference type="ARBA" id="ARBA00007074"/>
    </source>
</evidence>
<dbReference type="Pfam" id="PF05257">
    <property type="entry name" value="CHAP"/>
    <property type="match status" value="1"/>
</dbReference>
<dbReference type="InterPro" id="IPR038765">
    <property type="entry name" value="Papain-like_cys_pep_sf"/>
</dbReference>
<dbReference type="Pfam" id="PF00877">
    <property type="entry name" value="NLPC_P60"/>
    <property type="match status" value="1"/>
</dbReference>
<dbReference type="SUPFAM" id="SSF54001">
    <property type="entry name" value="Cysteine proteinases"/>
    <property type="match status" value="2"/>
</dbReference>
<dbReference type="Proteomes" id="UP000437631">
    <property type="component" value="Unassembled WGS sequence"/>
</dbReference>
<feature type="region of interest" description="Disordered" evidence="5">
    <location>
        <begin position="1"/>
        <end position="60"/>
    </location>
</feature>
<feature type="compositionally biased region" description="Low complexity" evidence="5">
    <location>
        <begin position="24"/>
        <end position="43"/>
    </location>
</feature>
<keyword evidence="3" id="KW-0378">Hydrolase</keyword>
<dbReference type="SUPFAM" id="SSF53955">
    <property type="entry name" value="Lysozyme-like"/>
    <property type="match status" value="1"/>
</dbReference>
<comment type="caution">
    <text evidence="8">The sequence shown here is derived from an EMBL/GenBank/DDBJ whole genome shotgun (WGS) entry which is preliminary data.</text>
</comment>
<dbReference type="PROSITE" id="PS51935">
    <property type="entry name" value="NLPC_P60"/>
    <property type="match status" value="1"/>
</dbReference>
<reference evidence="8 9" key="1">
    <citation type="journal article" date="2019" name="Nat. Med.">
        <title>A library of human gut bacterial isolates paired with longitudinal multiomics data enables mechanistic microbiome research.</title>
        <authorList>
            <person name="Poyet M."/>
            <person name="Groussin M."/>
            <person name="Gibbons S.M."/>
            <person name="Avila-Pacheco J."/>
            <person name="Jiang X."/>
            <person name="Kearney S.M."/>
            <person name="Perrotta A.R."/>
            <person name="Berdy B."/>
            <person name="Zhao S."/>
            <person name="Lieberman T.D."/>
            <person name="Swanson P.K."/>
            <person name="Smith M."/>
            <person name="Roesemann S."/>
            <person name="Alexander J.E."/>
            <person name="Rich S.A."/>
            <person name="Livny J."/>
            <person name="Vlamakis H."/>
            <person name="Clish C."/>
            <person name="Bullock K."/>
            <person name="Deik A."/>
            <person name="Scott J."/>
            <person name="Pierce K.A."/>
            <person name="Xavier R.J."/>
            <person name="Alm E.J."/>
        </authorList>
    </citation>
    <scope>NUCLEOTIDE SEQUENCE [LARGE SCALE GENOMIC DNA]</scope>
    <source>
        <strain evidence="8 9">BIOML-A190</strain>
    </source>
</reference>
<dbReference type="InterPro" id="IPR000064">
    <property type="entry name" value="NLP_P60_dom"/>
</dbReference>
<evidence type="ECO:0000259" key="7">
    <source>
        <dbReference type="PROSITE" id="PS51935"/>
    </source>
</evidence>
<feature type="region of interest" description="Disordered" evidence="5">
    <location>
        <begin position="441"/>
        <end position="485"/>
    </location>
</feature>
<comment type="similarity">
    <text evidence="1">Belongs to the peptidase C40 family.</text>
</comment>
<dbReference type="GO" id="GO:0006508">
    <property type="term" value="P:proteolysis"/>
    <property type="evidence" value="ECO:0007669"/>
    <property type="project" value="UniProtKB-KW"/>
</dbReference>
<feature type="domain" description="Peptidase C51" evidence="6">
    <location>
        <begin position="293"/>
        <end position="432"/>
    </location>
</feature>
<gene>
    <name evidence="8" type="ORF">GA752_10155</name>
</gene>
<evidence type="ECO:0000256" key="3">
    <source>
        <dbReference type="ARBA" id="ARBA00022801"/>
    </source>
</evidence>
<organism evidence="8 9">
    <name type="scientific">Bifidobacterium adolescentis</name>
    <dbReference type="NCBI Taxonomy" id="1680"/>
    <lineage>
        <taxon>Bacteria</taxon>
        <taxon>Bacillati</taxon>
        <taxon>Actinomycetota</taxon>
        <taxon>Actinomycetes</taxon>
        <taxon>Bifidobacteriales</taxon>
        <taxon>Bifidobacteriaceae</taxon>
        <taxon>Bifidobacterium</taxon>
    </lineage>
</organism>
<accession>A0A7J5MV84</accession>
<feature type="compositionally biased region" description="Polar residues" evidence="5">
    <location>
        <begin position="1"/>
        <end position="10"/>
    </location>
</feature>
<keyword evidence="4" id="KW-0788">Thiol protease</keyword>
<sequence>MRTIRTSAHASTGRPWSARRRPACPRMRAVPSSAASTAPSASPERPHSPARDGRTLLPGKDGAVMRFGPGAATALAGGLTMVMLVVSLGGIMGGAVQEEGGPAAGASKTKCGNPSSSVVADASVAKDDYVKVAEDIAKDDSHGYNYGSYGPTDFDCSGLVWHALHQSGYKVGDTRFSTANEGSALGGAGFKRYDFSKDRLRRGDILVSASHTEIFVGDGKVVTADNNERGEAHGGAPGDQTGKEICIRDFGKWEAMKDVYRLPANDGSAGSKGVATSVSTKSNVDISYLDKWSYSDAASHDPGGDKGKCSDGYGLNQCTQWACVRSHMFGYKEIHNSMGDGRMWVDSAVALGWHKGVIAPGSIMSWAGGAQVPQKEGGAWTADGQYGHVSIVESVDTKAKTLRFSESGSGFGHIHTSSMSYASIPAGLTFASPPKITKDTAGAAVASSDGGGSSDTETTSCDASDDTEGKVTDASYSGDGNHASPEDAKKIARQLLAQYFPKDHGGDQWSALEKLWTRESSWQWNATNSSSGAYGIPQSLPGDKMASVGKDWKDNAGTQIKWGLQYIKQRYGTPKDAWAHSESVGWY</sequence>
<dbReference type="Gene3D" id="3.90.1720.10">
    <property type="entry name" value="endopeptidase domain like (from Nostoc punctiforme)"/>
    <property type="match status" value="2"/>
</dbReference>
<evidence type="ECO:0000259" key="6">
    <source>
        <dbReference type="PROSITE" id="PS50911"/>
    </source>
</evidence>
<proteinExistence type="inferred from homology"/>
<evidence type="ECO:0000256" key="4">
    <source>
        <dbReference type="ARBA" id="ARBA00022807"/>
    </source>
</evidence>
<name>A0A7J5MV84_BIFAD</name>
<dbReference type="AlphaFoldDB" id="A0A7J5MV84"/>
<feature type="compositionally biased region" description="Low complexity" evidence="5">
    <location>
        <begin position="441"/>
        <end position="462"/>
    </location>
</feature>
<feature type="compositionally biased region" description="Basic and acidic residues" evidence="5">
    <location>
        <begin position="44"/>
        <end position="54"/>
    </location>
</feature>
<dbReference type="InterPro" id="IPR007921">
    <property type="entry name" value="CHAP_dom"/>
</dbReference>
<keyword evidence="2" id="KW-0645">Protease</keyword>
<evidence type="ECO:0000313" key="8">
    <source>
        <dbReference type="EMBL" id="KAB5743528.1"/>
    </source>
</evidence>
<feature type="domain" description="NlpC/P60" evidence="7">
    <location>
        <begin position="123"/>
        <end position="264"/>
    </location>
</feature>
<dbReference type="GO" id="GO:0008234">
    <property type="term" value="F:cysteine-type peptidase activity"/>
    <property type="evidence" value="ECO:0007669"/>
    <property type="project" value="UniProtKB-KW"/>
</dbReference>